<evidence type="ECO:0000256" key="5">
    <source>
        <dbReference type="SAM" id="SignalP"/>
    </source>
</evidence>
<gene>
    <name evidence="7" type="ORF">WG66_1835</name>
</gene>
<sequence>MYYLVPFLALSLGLLVPSASAARGSPEKIHGVNLGNWLIAEGWMMSNEWGAMGGENCDPCGGCVRSDGAFARFFPDDVDAKYKQHWETWFTQKDVDDLVDLGINAVRIPIGWYIIEQLVDRKTEFFPRGGLASLRRGLDQLHKADIAVVLDLHGAPGAQRPDQAWTGNCTKVPQFYTPENYHRALVWTAVMTTLSHIDPVFGSVFAIQAVNNPLVNATLTPGYGDYQQNFVLIMRLVEMILGVDIKESNSKLPKLSYGETNITYAFTDAASSSTVRNFCPKEVLGALLDARVIVEDIVQDLIRNNTCLEIPAHINTEPLIANFMDVTAQNFTGPNAAEIAIGPTSFDHHLFFADDGSGNVSATQEGYLRAICQLPLHDTLVHYRNAPYWLGEWTLTTQLGSGETDAFLKDYADAQKIAYNDSLGWFYWNFKTESPGTWSYIDGVKKGWLTKDPAAVHNPHVCDKYWDELPWCEDEDGKH</sequence>
<keyword evidence="5" id="KW-0732">Signal</keyword>
<dbReference type="GO" id="GO:0008422">
    <property type="term" value="F:beta-glucosidase activity"/>
    <property type="evidence" value="ECO:0007669"/>
    <property type="project" value="TreeGrafter"/>
</dbReference>
<accession>A0A0W0GAK8</accession>
<dbReference type="PANTHER" id="PTHR31297:SF42">
    <property type="entry name" value="GLYCOSIDE HYDROLASE FAMILY 5 DOMAIN-CONTAINING PROTEIN"/>
    <property type="match status" value="1"/>
</dbReference>
<feature type="domain" description="Glycoside hydrolase family 5" evidence="6">
    <location>
        <begin position="82"/>
        <end position="165"/>
    </location>
</feature>
<evidence type="ECO:0000313" key="7">
    <source>
        <dbReference type="EMBL" id="KTB45584.1"/>
    </source>
</evidence>
<organism evidence="7 8">
    <name type="scientific">Moniliophthora roreri</name>
    <name type="common">Frosty pod rot fungus</name>
    <name type="synonym">Monilia roreri</name>
    <dbReference type="NCBI Taxonomy" id="221103"/>
    <lineage>
        <taxon>Eukaryota</taxon>
        <taxon>Fungi</taxon>
        <taxon>Dikarya</taxon>
        <taxon>Basidiomycota</taxon>
        <taxon>Agaricomycotina</taxon>
        <taxon>Agaricomycetes</taxon>
        <taxon>Agaricomycetidae</taxon>
        <taxon>Agaricales</taxon>
        <taxon>Marasmiineae</taxon>
        <taxon>Marasmiaceae</taxon>
        <taxon>Moniliophthora</taxon>
    </lineage>
</organism>
<evidence type="ECO:0000259" key="6">
    <source>
        <dbReference type="Pfam" id="PF00150"/>
    </source>
</evidence>
<dbReference type="InterPro" id="IPR001547">
    <property type="entry name" value="Glyco_hydro_5"/>
</dbReference>
<protein>
    <submittedName>
        <fullName evidence="7">Putative glycoside hydrolase family 5 protein</fullName>
    </submittedName>
</protein>
<evidence type="ECO:0000313" key="8">
    <source>
        <dbReference type="Proteomes" id="UP000054988"/>
    </source>
</evidence>
<proteinExistence type="inferred from homology"/>
<dbReference type="InterPro" id="IPR050386">
    <property type="entry name" value="Glycosyl_hydrolase_5"/>
</dbReference>
<dbReference type="GO" id="GO:0009251">
    <property type="term" value="P:glucan catabolic process"/>
    <property type="evidence" value="ECO:0007669"/>
    <property type="project" value="TreeGrafter"/>
</dbReference>
<dbReference type="Proteomes" id="UP000054988">
    <property type="component" value="Unassembled WGS sequence"/>
</dbReference>
<evidence type="ECO:0000256" key="2">
    <source>
        <dbReference type="ARBA" id="ARBA00022801"/>
    </source>
</evidence>
<dbReference type="AlphaFoldDB" id="A0A0W0GAK8"/>
<comment type="similarity">
    <text evidence="1 4">Belongs to the glycosyl hydrolase 5 (cellulase A) family.</text>
</comment>
<feature type="chain" id="PRO_5006902554" evidence="5">
    <location>
        <begin position="22"/>
        <end position="479"/>
    </location>
</feature>
<dbReference type="eggNOG" id="ENOG502QVVM">
    <property type="taxonomic scope" value="Eukaryota"/>
</dbReference>
<feature type="signal peptide" evidence="5">
    <location>
        <begin position="1"/>
        <end position="21"/>
    </location>
</feature>
<name>A0A0W0GAK8_MONRR</name>
<keyword evidence="3 4" id="KW-0326">Glycosidase</keyword>
<evidence type="ECO:0000256" key="1">
    <source>
        <dbReference type="ARBA" id="ARBA00005641"/>
    </source>
</evidence>
<dbReference type="GO" id="GO:0009986">
    <property type="term" value="C:cell surface"/>
    <property type="evidence" value="ECO:0007669"/>
    <property type="project" value="TreeGrafter"/>
</dbReference>
<dbReference type="SUPFAM" id="SSF51445">
    <property type="entry name" value="(Trans)glycosidases"/>
    <property type="match status" value="1"/>
</dbReference>
<dbReference type="Gene3D" id="3.20.20.80">
    <property type="entry name" value="Glycosidases"/>
    <property type="match status" value="2"/>
</dbReference>
<dbReference type="Pfam" id="PF00150">
    <property type="entry name" value="Cellulase"/>
    <property type="match status" value="1"/>
</dbReference>
<evidence type="ECO:0000256" key="4">
    <source>
        <dbReference type="RuleBase" id="RU361153"/>
    </source>
</evidence>
<evidence type="ECO:0000256" key="3">
    <source>
        <dbReference type="ARBA" id="ARBA00023295"/>
    </source>
</evidence>
<comment type="caution">
    <text evidence="7">The sequence shown here is derived from an EMBL/GenBank/DDBJ whole genome shotgun (WGS) entry which is preliminary data.</text>
</comment>
<dbReference type="EMBL" id="LATX01000660">
    <property type="protein sequence ID" value="KTB45584.1"/>
    <property type="molecule type" value="Genomic_DNA"/>
</dbReference>
<dbReference type="PANTHER" id="PTHR31297">
    <property type="entry name" value="GLUCAN ENDO-1,6-BETA-GLUCOSIDASE B"/>
    <property type="match status" value="1"/>
</dbReference>
<dbReference type="InterPro" id="IPR017853">
    <property type="entry name" value="GH"/>
</dbReference>
<reference evidence="7 8" key="1">
    <citation type="submission" date="2015-12" db="EMBL/GenBank/DDBJ databases">
        <title>Draft genome sequence of Moniliophthora roreri, the causal agent of frosty pod rot of cacao.</title>
        <authorList>
            <person name="Aime M.C."/>
            <person name="Diaz-Valderrama J.R."/>
            <person name="Kijpornyongpan T."/>
            <person name="Phillips-Mora W."/>
        </authorList>
    </citation>
    <scope>NUCLEOTIDE SEQUENCE [LARGE SCALE GENOMIC DNA]</scope>
    <source>
        <strain evidence="7 8">MCA 2952</strain>
    </source>
</reference>
<dbReference type="GO" id="GO:0005576">
    <property type="term" value="C:extracellular region"/>
    <property type="evidence" value="ECO:0007669"/>
    <property type="project" value="TreeGrafter"/>
</dbReference>
<keyword evidence="2 4" id="KW-0378">Hydrolase</keyword>